<feature type="compositionally biased region" description="Acidic residues" evidence="1">
    <location>
        <begin position="1805"/>
        <end position="1825"/>
    </location>
</feature>
<accession>A0A0H5BQG6</accession>
<feature type="region of interest" description="Disordered" evidence="1">
    <location>
        <begin position="1696"/>
        <end position="1740"/>
    </location>
</feature>
<dbReference type="EMBL" id="LN907867">
    <property type="protein sequence ID" value="CUU41883.1"/>
    <property type="molecule type" value="Genomic_DNA"/>
</dbReference>
<feature type="domain" description="DNA2/NAM7 helicase helicase" evidence="2">
    <location>
        <begin position="1285"/>
        <end position="1327"/>
    </location>
</feature>
<dbReference type="FunFam" id="3.40.50.300:FF:002063">
    <property type="entry name" value="DNA helicase related protein"/>
    <property type="match status" value="1"/>
</dbReference>
<dbReference type="InterPro" id="IPR045055">
    <property type="entry name" value="DNA2/NAM7-like"/>
</dbReference>
<dbReference type="Proteomes" id="UP000065734">
    <property type="component" value="Chromosome I"/>
</dbReference>
<reference evidence="7" key="3">
    <citation type="journal article" date="2016" name="Genome Announc.">
        <title>Revised genome sequence of the purple photosynthetic bacterium Blastochloris viridis.</title>
        <authorList>
            <person name="Liu L.N."/>
            <person name="Faulkner M."/>
            <person name="Liu X."/>
            <person name="Huang F."/>
            <person name="Darby A.C."/>
            <person name="Hall N."/>
        </authorList>
    </citation>
    <scope>NUCLEOTIDE SEQUENCE [LARGE SCALE GENOMIC DNA]</scope>
    <source>
        <strain evidence="7">ATCC 19567 / DSM 133 / F</strain>
    </source>
</reference>
<evidence type="ECO:0000313" key="5">
    <source>
        <dbReference type="EMBL" id="BAS00914.1"/>
    </source>
</evidence>
<dbReference type="Gene3D" id="3.40.50.300">
    <property type="entry name" value="P-loop containing nucleotide triphosphate hydrolases"/>
    <property type="match status" value="3"/>
</dbReference>
<feature type="region of interest" description="Disordered" evidence="1">
    <location>
        <begin position="1783"/>
        <end position="1951"/>
    </location>
</feature>
<feature type="compositionally biased region" description="Low complexity" evidence="1">
    <location>
        <begin position="1698"/>
        <end position="1710"/>
    </location>
</feature>
<keyword evidence="7" id="KW-1185">Reference proteome</keyword>
<dbReference type="InterPro" id="IPR027417">
    <property type="entry name" value="P-loop_NTPase"/>
</dbReference>
<evidence type="ECO:0000256" key="1">
    <source>
        <dbReference type="SAM" id="MobiDB-lite"/>
    </source>
</evidence>
<reference evidence="5" key="1">
    <citation type="journal article" date="2015" name="Genome Announc.">
        <title>Complete Genome Sequence of the Bacteriochlorophyll b-Producing Photosynthetic Bacterium Blastochloris viridis.</title>
        <authorList>
            <person name="Tsukatani Y."/>
            <person name="Hirose Y."/>
            <person name="Harada J."/>
            <person name="Misawa N."/>
            <person name="Mori K."/>
            <person name="Inoue K."/>
            <person name="Tamiaki H."/>
        </authorList>
    </citation>
    <scope>NUCLEOTIDE SEQUENCE [LARGE SCALE GENOMIC DNA]</scope>
    <source>
        <strain evidence="5">DSM 133</strain>
    </source>
</reference>
<sequence>MSDVEVAIASEPAFAKPLTIRIDAIAAGTTHHLRTPDLALDAGFLRNVTETIRGSVTITATSGGATLAGQTFPIELLPPSHWGGSAAAPELLAAFVRPNDPAVDVVLHDAAARLAVAGRGNEIAGYAAGSRQRAWEAAGAIWSALAGRSIAYVLPPASFEQTGQKVRSPSDILERCLATCLDSALLFAACLEQAHLNPLVVLTKGHAFVGLWLKDDGFSAAVVDDGQVLRKRRDLDDLIFIETTLLTQTPPARFRQAVEHAAKLLDDGAPSALEFALDVKRARTRGIRPLDLAEPASPPAPTERPPVDIGLDDAPSFAEDVVVREAADARLDRLERWKRKLLDLSLRNRLLNFKDGKTAVALDCTVPARLEDLLSAGKRFKLLPKSDVLGDTDPRDPTLFIAQRQDDARRNVVLEALEQRNELHTFLTPADLDARLTELFRVTRTAFEDGGSNILFLAVGFLSWRPQDRAKTGAKSDGKLCRAPLVLIPVALQRASVRSGFRLAAHEEEARFNPTLLEMLRQDYRLSLPELEGELPGDESGLDIARILQIVRTHIRDLDGWEVAPDVVLATFSFTKFLMWKDLVERTDLLKRNPVVKHLIDTPQHAYGDDVAFPTPDAIDGTLHPSDLFAPLPADSSQLSAVVAAASGKDFVLFGPPGTGKSQTIANMISQCLALGRSVLFVSQKTAALEVVQRRLRDIGLGEYCLEVHSAKAQKSAVLGQLKMAWHERSAPSTEGWHVATAVLARLRDELNALVQALHRRRPSGMTAHEAFGRVVAARGRFEAVRFDFGDAEHTPDQLARLRELIGDIRIALADVGEPAHHALRGIAVTDWSPRWRAEFEQAIDAFVAAARALGGRAEAFGASIGLTVADSPSATSALRALGQLLLHPAADDGVKVLGVGVDKVRQALAELEALQARAGKLAGGLSAPYRASVYREDLRALLSDWIAATTANFVVRGARQKRVRQALQPFATARLGGDIGADLAILIDIKDFARAADALGDRLGDVGTTFAGLDTDAATVRVWLEWTDYARQLAAKLEALSGVEADQILHHVILLQTEFRHLFEPGGEARTAAEALNAALDAMVAAHKAMTALAGGGERPPAFTAGPSWLDDAIAGAERWKSHLAQAQSWCHWNAALAGARAAGLAPLVDAIARGAIGAAEADAAFEAAYARWQADRIMTEDHLLRGFTAVRHADTIARFRAADEQVAELTRRVVRSRLVGEVPSPTAFGADPEWGALARELAKRARHRPLRQLFARIPNVLTRLTPCVMMSPLSIAQYLPPDLAPFDVVIFDEASQIPVWDAIGAIARGRQVVIVGDPEQLPPTSVGERGAANDDDADIEDQESILDECLASNIPQLRLDWHYRSRHESLIAFSNAHYYAGRLVTFPSPLTRDTAVRYVHVPGGVYERGAGRVNRVEADAVVGDIVRRLADPEFTLQRSSLGVVTFNAEQQRLIENLLDEARRGRPELEPFFDPARWHEPVFVKNLETVQGDERDVILFSVAVAPDDSGRPVATISSLNRDGGHRRLNVAITRARRELAVFATLRAEQIDLSRTDSRGVRDFKHFLEFAERGTGAIAEAFAAGRSSASPFEAAVKAALERRGWSVRAEVGVSAFRVDLAVVDPDAPHRYLAGVECDGATYHRAATARDRDRLREQVLTGLGWRIHRVWSTDWWLDADRALDKLHDQLMADLDASRAAAKPEPAAAGEGADQETGQDSERESGLETGREVTAEPAADGAATQDKALQVAAEAAILEAAIGLAAAAIPAEAAEIAEAAPAALGDDTPAAASEPAPHDESGRDTDDSPADPAQDEPAQDSLAEDSLAEVAPARPPATQEPATDAVAGQEIAGQEIAASKIAGQDGADHDPTDPENAAAAGAAGHIQEIAAQEVAAQQAAVDETAPDDAISAAASEPADSPPGPIGDAEPDHVDVAADSPAPPAETAPDGRAS</sequence>
<dbReference type="Pfam" id="PF13195">
    <property type="entry name" value="DUF4011"/>
    <property type="match status" value="1"/>
</dbReference>
<dbReference type="GO" id="GO:0004386">
    <property type="term" value="F:helicase activity"/>
    <property type="evidence" value="ECO:0007669"/>
    <property type="project" value="UniProtKB-KW"/>
</dbReference>
<organism evidence="6 7">
    <name type="scientific">Blastochloris viridis</name>
    <name type="common">Rhodopseudomonas viridis</name>
    <dbReference type="NCBI Taxonomy" id="1079"/>
    <lineage>
        <taxon>Bacteria</taxon>
        <taxon>Pseudomonadati</taxon>
        <taxon>Pseudomonadota</taxon>
        <taxon>Alphaproteobacteria</taxon>
        <taxon>Hyphomicrobiales</taxon>
        <taxon>Blastochloridaceae</taxon>
        <taxon>Blastochloris</taxon>
    </lineage>
</organism>
<keyword evidence="6" id="KW-0547">Nucleotide-binding</keyword>
<dbReference type="Gene3D" id="3.40.960.10">
    <property type="entry name" value="VSR Endonuclease"/>
    <property type="match status" value="1"/>
</dbReference>
<dbReference type="InterPro" id="IPR047187">
    <property type="entry name" value="SF1_C_Upf1"/>
</dbReference>
<proteinExistence type="predicted"/>
<protein>
    <submittedName>
        <fullName evidence="5">DNA helicase related protein</fullName>
    </submittedName>
    <submittedName>
        <fullName evidence="6">Putative DNA helicase</fullName>
    </submittedName>
</protein>
<dbReference type="STRING" id="1079.BVIR_1437"/>
<evidence type="ECO:0000259" key="3">
    <source>
        <dbReference type="Pfam" id="PF13087"/>
    </source>
</evidence>
<evidence type="ECO:0000313" key="6">
    <source>
        <dbReference type="EMBL" id="CUU41883.1"/>
    </source>
</evidence>
<dbReference type="CDD" id="cd18808">
    <property type="entry name" value="SF1_C_Upf1"/>
    <property type="match status" value="1"/>
</dbReference>
<dbReference type="PANTHER" id="PTHR10887:SF495">
    <property type="entry name" value="HELICASE SENATAXIN ISOFORM X1-RELATED"/>
    <property type="match status" value="1"/>
</dbReference>
<evidence type="ECO:0000259" key="4">
    <source>
        <dbReference type="Pfam" id="PF18741"/>
    </source>
</evidence>
<dbReference type="InterPro" id="IPR041679">
    <property type="entry name" value="DNA2/NAM7-like_C"/>
</dbReference>
<dbReference type="EMBL" id="AP014854">
    <property type="protein sequence ID" value="BAS00914.1"/>
    <property type="molecule type" value="Genomic_DNA"/>
</dbReference>
<feature type="domain" description="Restriction endonuclease type II-like" evidence="4">
    <location>
        <begin position="1592"/>
        <end position="1689"/>
    </location>
</feature>
<dbReference type="SUPFAM" id="SSF52980">
    <property type="entry name" value="Restriction endonuclease-like"/>
    <property type="match status" value="1"/>
</dbReference>
<keyword evidence="6" id="KW-0378">Hydrolase</keyword>
<dbReference type="PATRIC" id="fig|1079.7.peg.921"/>
<evidence type="ECO:0000313" key="7">
    <source>
        <dbReference type="Proteomes" id="UP000065734"/>
    </source>
</evidence>
<feature type="compositionally biased region" description="Basic and acidic residues" evidence="1">
    <location>
        <begin position="1718"/>
        <end position="1732"/>
    </location>
</feature>
<dbReference type="Pfam" id="PF13086">
    <property type="entry name" value="AAA_11"/>
    <property type="match status" value="1"/>
</dbReference>
<feature type="compositionally biased region" description="Basic and acidic residues" evidence="1">
    <location>
        <begin position="1794"/>
        <end position="1804"/>
    </location>
</feature>
<dbReference type="PANTHER" id="PTHR10887">
    <property type="entry name" value="DNA2/NAM7 HELICASE FAMILY"/>
    <property type="match status" value="1"/>
</dbReference>
<name>A0A0H5BQG6_BLAVI</name>
<dbReference type="InterPro" id="IPR011335">
    <property type="entry name" value="Restrct_endonuc-II-like"/>
</dbReference>
<dbReference type="FunFam" id="3.40.960.10:FF:000002">
    <property type="entry name" value="DNA helicase related protein"/>
    <property type="match status" value="1"/>
</dbReference>
<feature type="domain" description="DNA2/NAM7 helicase-like C-terminal" evidence="3">
    <location>
        <begin position="1345"/>
        <end position="1544"/>
    </location>
</feature>
<gene>
    <name evidence="5" type="ORF">BV133_3320</name>
    <name evidence="6" type="ORF">BVIRIDIS_08820</name>
</gene>
<dbReference type="InterPro" id="IPR025103">
    <property type="entry name" value="DUF4011"/>
</dbReference>
<dbReference type="Pfam" id="PF18741">
    <property type="entry name" value="MTES_1575"/>
    <property type="match status" value="1"/>
</dbReference>
<keyword evidence="6" id="KW-0067">ATP-binding</keyword>
<dbReference type="Pfam" id="PF13087">
    <property type="entry name" value="AAA_12"/>
    <property type="match status" value="1"/>
</dbReference>
<keyword evidence="6" id="KW-0347">Helicase</keyword>
<feature type="compositionally biased region" description="Low complexity" evidence="1">
    <location>
        <begin position="1875"/>
        <end position="1916"/>
    </location>
</feature>
<dbReference type="InterPro" id="IPR049468">
    <property type="entry name" value="Restrct_endonuc-II-like_dom"/>
</dbReference>
<dbReference type="SUPFAM" id="SSF52540">
    <property type="entry name" value="P-loop containing nucleoside triphosphate hydrolases"/>
    <property type="match status" value="1"/>
</dbReference>
<evidence type="ECO:0000259" key="2">
    <source>
        <dbReference type="Pfam" id="PF13086"/>
    </source>
</evidence>
<reference evidence="6" key="2">
    <citation type="submission" date="2015-11" db="EMBL/GenBank/DDBJ databases">
        <authorList>
            <person name="Zhang Y."/>
            <person name="Guo Z."/>
        </authorList>
    </citation>
    <scope>NUCLEOTIDE SEQUENCE</scope>
    <source>
        <strain evidence="6">1</strain>
    </source>
</reference>
<dbReference type="InterPro" id="IPR041677">
    <property type="entry name" value="DNA2/NAM7_AAA_11"/>
</dbReference>